<evidence type="ECO:0000313" key="2">
    <source>
        <dbReference type="EMBL" id="VFJ97321.1"/>
    </source>
</evidence>
<feature type="compositionally biased region" description="Acidic residues" evidence="1">
    <location>
        <begin position="163"/>
        <end position="172"/>
    </location>
</feature>
<gene>
    <name evidence="2" type="ORF">BECKLFY1418B_GA0070995_10991</name>
</gene>
<dbReference type="EMBL" id="CAADFF010000099">
    <property type="protein sequence ID" value="VFJ97321.1"/>
    <property type="molecule type" value="Genomic_DNA"/>
</dbReference>
<organism evidence="2">
    <name type="scientific">Candidatus Kentrum sp. LFY</name>
    <dbReference type="NCBI Taxonomy" id="2126342"/>
    <lineage>
        <taxon>Bacteria</taxon>
        <taxon>Pseudomonadati</taxon>
        <taxon>Pseudomonadota</taxon>
        <taxon>Gammaproteobacteria</taxon>
        <taxon>Candidatus Kentrum</taxon>
    </lineage>
</organism>
<name>A0A450UXT6_9GAMM</name>
<accession>A0A450UXT6</accession>
<feature type="region of interest" description="Disordered" evidence="1">
    <location>
        <begin position="151"/>
        <end position="172"/>
    </location>
</feature>
<dbReference type="AlphaFoldDB" id="A0A450UXT6"/>
<proteinExistence type="predicted"/>
<sequence>MKSQTNKALENVLGKDYELDPEVRKKLSLAYKALIKGGVYQGVASKGGLAFAEKLSSANAVTEIQNAVNNSKLGITEKDLRSFPDTVKDFAGNFKKGYSAVEKLREVKGMEDETNKEATDLIKKESREEANKIMASITGEEKTFGIGLPFGISLPSGKTPENGYEEDESDNQ</sequence>
<reference evidence="2" key="1">
    <citation type="submission" date="2019-02" db="EMBL/GenBank/DDBJ databases">
        <authorList>
            <person name="Gruber-Vodicka R. H."/>
            <person name="Seah K. B. B."/>
        </authorList>
    </citation>
    <scope>NUCLEOTIDE SEQUENCE</scope>
    <source>
        <strain evidence="2">BECK_M7</strain>
    </source>
</reference>
<evidence type="ECO:0000256" key="1">
    <source>
        <dbReference type="SAM" id="MobiDB-lite"/>
    </source>
</evidence>
<protein>
    <submittedName>
        <fullName evidence="2">Uncharacterized protein</fullName>
    </submittedName>
</protein>